<evidence type="ECO:0000313" key="3">
    <source>
        <dbReference type="Proteomes" id="UP001295444"/>
    </source>
</evidence>
<name>A0AAD1T441_PELCU</name>
<feature type="region of interest" description="Disordered" evidence="1">
    <location>
        <begin position="28"/>
        <end position="85"/>
    </location>
</feature>
<organism evidence="2 3">
    <name type="scientific">Pelobates cultripes</name>
    <name type="common">Western spadefoot toad</name>
    <dbReference type="NCBI Taxonomy" id="61616"/>
    <lineage>
        <taxon>Eukaryota</taxon>
        <taxon>Metazoa</taxon>
        <taxon>Chordata</taxon>
        <taxon>Craniata</taxon>
        <taxon>Vertebrata</taxon>
        <taxon>Euteleostomi</taxon>
        <taxon>Amphibia</taxon>
        <taxon>Batrachia</taxon>
        <taxon>Anura</taxon>
        <taxon>Pelobatoidea</taxon>
        <taxon>Pelobatidae</taxon>
        <taxon>Pelobates</taxon>
    </lineage>
</organism>
<feature type="non-terminal residue" evidence="2">
    <location>
        <position position="1"/>
    </location>
</feature>
<sequence length="85" mass="9468">TAVNSQDYNSPKGLYDIANCRYINQEKKEEDGTKGTRMAMNIRSGTRSDLKTGNTLKTETGSDDEIRNPEEEVTQQTPGIPSSER</sequence>
<dbReference type="AlphaFoldDB" id="A0AAD1T441"/>
<feature type="compositionally biased region" description="Polar residues" evidence="1">
    <location>
        <begin position="74"/>
        <end position="85"/>
    </location>
</feature>
<dbReference type="Proteomes" id="UP001295444">
    <property type="component" value="Chromosome 10"/>
</dbReference>
<evidence type="ECO:0000256" key="1">
    <source>
        <dbReference type="SAM" id="MobiDB-lite"/>
    </source>
</evidence>
<evidence type="ECO:0000313" key="2">
    <source>
        <dbReference type="EMBL" id="CAH2318744.1"/>
    </source>
</evidence>
<protein>
    <submittedName>
        <fullName evidence="2">Uncharacterized protein</fullName>
    </submittedName>
</protein>
<proteinExistence type="predicted"/>
<feature type="non-terminal residue" evidence="2">
    <location>
        <position position="85"/>
    </location>
</feature>
<dbReference type="EMBL" id="OW240921">
    <property type="protein sequence ID" value="CAH2318744.1"/>
    <property type="molecule type" value="Genomic_DNA"/>
</dbReference>
<feature type="compositionally biased region" description="Polar residues" evidence="1">
    <location>
        <begin position="43"/>
        <end position="59"/>
    </location>
</feature>
<gene>
    <name evidence="2" type="ORF">PECUL_23A019196</name>
</gene>
<keyword evidence="3" id="KW-1185">Reference proteome</keyword>
<reference evidence="2" key="1">
    <citation type="submission" date="2022-03" db="EMBL/GenBank/DDBJ databases">
        <authorList>
            <person name="Alioto T."/>
            <person name="Alioto T."/>
            <person name="Gomez Garrido J."/>
        </authorList>
    </citation>
    <scope>NUCLEOTIDE SEQUENCE</scope>
</reference>
<accession>A0AAD1T441</accession>